<protein>
    <submittedName>
        <fullName evidence="6">MBL fold metallo-hydrolase</fullName>
    </submittedName>
</protein>
<dbReference type="Pfam" id="PF00753">
    <property type="entry name" value="Lactamase_B"/>
    <property type="match status" value="1"/>
</dbReference>
<organism evidence="6 7">
    <name type="scientific">Amycolatopsis pithecellobii</name>
    <dbReference type="NCBI Taxonomy" id="664692"/>
    <lineage>
        <taxon>Bacteria</taxon>
        <taxon>Bacillati</taxon>
        <taxon>Actinomycetota</taxon>
        <taxon>Actinomycetes</taxon>
        <taxon>Pseudonocardiales</taxon>
        <taxon>Pseudonocardiaceae</taxon>
        <taxon>Amycolatopsis</taxon>
    </lineage>
</organism>
<dbReference type="SUPFAM" id="SSF56281">
    <property type="entry name" value="Metallo-hydrolase/oxidoreductase"/>
    <property type="match status" value="1"/>
</dbReference>
<comment type="similarity">
    <text evidence="1">Belongs to the metallo-beta-lactamase superfamily.</text>
</comment>
<dbReference type="InterPro" id="IPR036866">
    <property type="entry name" value="RibonucZ/Hydroxyglut_hydro"/>
</dbReference>
<sequence>MSTWKVGDIKISQILEMPVEPGELDGLIEEATPEAVRSIAWLYPDYANDAGQTLWSLHAYVVETPSHRVLVDAGCGNHKTIPLLPNWGGLDNPFLERLEEAGYRTEDIDYVLATHLHLDHVGWHTTLVDGTWRPTFPNARYTFVTDEFEYHKSLAEGAPASSDLAHAVVYAGADPDIHSQTRLVFAESIQPCMDAGLVDLVPSGHQVTPGVRYTATPGHTKGHHSVRLESGDQSALITGDFIHHPIQIARPAWSSRGDSDRELSARTRTGFLRSVSGTDMLILGTHFSGPSGGHVVPDGDGYRFQPVHATA</sequence>
<reference evidence="6 7" key="1">
    <citation type="submission" date="2019-11" db="EMBL/GenBank/DDBJ databases">
        <title>Draft genome of Amycolatopsis RM579.</title>
        <authorList>
            <person name="Duangmal K."/>
            <person name="Mingma R."/>
        </authorList>
    </citation>
    <scope>NUCLEOTIDE SEQUENCE [LARGE SCALE GENOMIC DNA]</scope>
    <source>
        <strain evidence="6 7">RM579</strain>
    </source>
</reference>
<evidence type="ECO:0000256" key="2">
    <source>
        <dbReference type="ARBA" id="ARBA00022723"/>
    </source>
</evidence>
<dbReference type="CDD" id="cd16277">
    <property type="entry name" value="metallo-hydrolase-like_MBL-fold"/>
    <property type="match status" value="1"/>
</dbReference>
<evidence type="ECO:0000256" key="3">
    <source>
        <dbReference type="ARBA" id="ARBA00022801"/>
    </source>
</evidence>
<dbReference type="AlphaFoldDB" id="A0A6N7YVT4"/>
<keyword evidence="4" id="KW-0862">Zinc</keyword>
<evidence type="ECO:0000256" key="1">
    <source>
        <dbReference type="ARBA" id="ARBA00007749"/>
    </source>
</evidence>
<evidence type="ECO:0000313" key="6">
    <source>
        <dbReference type="EMBL" id="MTD52983.1"/>
    </source>
</evidence>
<dbReference type="GO" id="GO:0046872">
    <property type="term" value="F:metal ion binding"/>
    <property type="evidence" value="ECO:0007669"/>
    <property type="project" value="UniProtKB-KW"/>
</dbReference>
<evidence type="ECO:0000256" key="4">
    <source>
        <dbReference type="ARBA" id="ARBA00022833"/>
    </source>
</evidence>
<name>A0A6N7YVT4_9PSEU</name>
<dbReference type="RefSeq" id="WP_154755239.1">
    <property type="nucleotide sequence ID" value="NZ_WMBA01000003.1"/>
</dbReference>
<dbReference type="InterPro" id="IPR051013">
    <property type="entry name" value="MBL_superfamily_lactonases"/>
</dbReference>
<accession>A0A6N7YVT4</accession>
<comment type="caution">
    <text evidence="6">The sequence shown here is derived from an EMBL/GenBank/DDBJ whole genome shotgun (WGS) entry which is preliminary data.</text>
</comment>
<dbReference type="Proteomes" id="UP000440096">
    <property type="component" value="Unassembled WGS sequence"/>
</dbReference>
<dbReference type="EMBL" id="WMBA01000003">
    <property type="protein sequence ID" value="MTD52983.1"/>
    <property type="molecule type" value="Genomic_DNA"/>
</dbReference>
<keyword evidence="2" id="KW-0479">Metal-binding</keyword>
<keyword evidence="7" id="KW-1185">Reference proteome</keyword>
<dbReference type="PANTHER" id="PTHR42978">
    <property type="entry name" value="QUORUM-QUENCHING LACTONASE YTNP-RELATED-RELATED"/>
    <property type="match status" value="1"/>
</dbReference>
<dbReference type="InterPro" id="IPR001279">
    <property type="entry name" value="Metallo-B-lactamas"/>
</dbReference>
<gene>
    <name evidence="6" type="ORF">GKO32_03185</name>
</gene>
<evidence type="ECO:0000259" key="5">
    <source>
        <dbReference type="SMART" id="SM00849"/>
    </source>
</evidence>
<dbReference type="SMART" id="SM00849">
    <property type="entry name" value="Lactamase_B"/>
    <property type="match status" value="1"/>
</dbReference>
<dbReference type="PANTHER" id="PTHR42978:SF6">
    <property type="entry name" value="QUORUM-QUENCHING LACTONASE YTNP-RELATED"/>
    <property type="match status" value="1"/>
</dbReference>
<evidence type="ECO:0000313" key="7">
    <source>
        <dbReference type="Proteomes" id="UP000440096"/>
    </source>
</evidence>
<feature type="domain" description="Metallo-beta-lactamase" evidence="5">
    <location>
        <begin position="56"/>
        <end position="286"/>
    </location>
</feature>
<dbReference type="Gene3D" id="3.60.15.10">
    <property type="entry name" value="Ribonuclease Z/Hydroxyacylglutathione hydrolase-like"/>
    <property type="match status" value="1"/>
</dbReference>
<keyword evidence="3 6" id="KW-0378">Hydrolase</keyword>
<proteinExistence type="inferred from homology"/>
<dbReference type="GO" id="GO:0016787">
    <property type="term" value="F:hydrolase activity"/>
    <property type="evidence" value="ECO:0007669"/>
    <property type="project" value="UniProtKB-KW"/>
</dbReference>
<dbReference type="OrthoDB" id="5177904at2"/>